<dbReference type="RefSeq" id="WP_035637585.1">
    <property type="nucleotide sequence ID" value="NZ_CP017479.1"/>
</dbReference>
<reference evidence="1 2" key="1">
    <citation type="submission" date="2016-10" db="EMBL/GenBank/DDBJ databases">
        <title>Flavobacterium gilvum sp. nov., isolated from stream water.</title>
        <authorList>
            <person name="Shin S.-K."/>
            <person name="Cho Y.-J."/>
            <person name="Yi H."/>
        </authorList>
    </citation>
    <scope>NUCLEOTIDE SEQUENCE [LARGE SCALE GENOMIC DNA]</scope>
    <source>
        <strain evidence="1 2">EM1308</strain>
    </source>
</reference>
<dbReference type="EMBL" id="CP017479">
    <property type="protein sequence ID" value="AOW11025.1"/>
    <property type="molecule type" value="Genomic_DNA"/>
</dbReference>
<dbReference type="Proteomes" id="UP000175968">
    <property type="component" value="Chromosome"/>
</dbReference>
<evidence type="ECO:0000313" key="2">
    <source>
        <dbReference type="Proteomes" id="UP000175968"/>
    </source>
</evidence>
<dbReference type="AlphaFoldDB" id="A0AAC9I768"/>
<organism evidence="1 2">
    <name type="scientific">Flavobacterium gilvum</name>
    <dbReference type="NCBI Taxonomy" id="1492737"/>
    <lineage>
        <taxon>Bacteria</taxon>
        <taxon>Pseudomonadati</taxon>
        <taxon>Bacteroidota</taxon>
        <taxon>Flavobacteriia</taxon>
        <taxon>Flavobacteriales</taxon>
        <taxon>Flavobacteriaceae</taxon>
        <taxon>Flavobacterium</taxon>
    </lineage>
</organism>
<sequence length="70" mass="8251">MREFRQHINEAFGATMELNPIKNNDLKNLPMYIIQAYNLYTIDLFNQELLEQNRKIMTNGTSFKLINTGI</sequence>
<protein>
    <submittedName>
        <fullName evidence="1">Uncharacterized protein</fullName>
    </submittedName>
</protein>
<name>A0AAC9I768_9FLAO</name>
<keyword evidence="2" id="KW-1185">Reference proteome</keyword>
<dbReference type="KEGG" id="fgl:EM308_16880"/>
<accession>A0AAC9I768</accession>
<evidence type="ECO:0000313" key="1">
    <source>
        <dbReference type="EMBL" id="AOW11025.1"/>
    </source>
</evidence>
<gene>
    <name evidence="1" type="ORF">EM308_16880</name>
</gene>
<proteinExistence type="predicted"/>